<proteinExistence type="predicted"/>
<comment type="caution">
    <text evidence="1">The sequence shown here is derived from an EMBL/GenBank/DDBJ whole genome shotgun (WGS) entry which is preliminary data.</text>
</comment>
<dbReference type="RefSeq" id="WP_149267365.1">
    <property type="nucleotide sequence ID" value="NZ_VFJB01000009.1"/>
</dbReference>
<name>A0A5A8F3Z7_9BACT</name>
<evidence type="ECO:0000313" key="2">
    <source>
        <dbReference type="Proteomes" id="UP000322876"/>
    </source>
</evidence>
<dbReference type="EMBL" id="VFJB01000009">
    <property type="protein sequence ID" value="KAA0257224.1"/>
    <property type="molecule type" value="Genomic_DNA"/>
</dbReference>
<dbReference type="OrthoDB" id="9812819at2"/>
<reference evidence="1 2" key="1">
    <citation type="submission" date="2019-06" db="EMBL/GenBank/DDBJ databases">
        <title>Genomic insights into carbon and energy metabolism of Deferribacter autotrophicus revealed new metabolic traits in the phylum Deferribacteres.</title>
        <authorList>
            <person name="Slobodkin A.I."/>
            <person name="Slobodkina G.B."/>
            <person name="Allioux M."/>
            <person name="Alain K."/>
            <person name="Jebbar M."/>
            <person name="Shadrin V."/>
            <person name="Kublanov I.V."/>
            <person name="Toshchakov S.V."/>
            <person name="Bonch-Osmolovskaya E.A."/>
        </authorList>
    </citation>
    <scope>NUCLEOTIDE SEQUENCE [LARGE SCALE GENOMIC DNA]</scope>
    <source>
        <strain evidence="1 2">SL50</strain>
    </source>
</reference>
<evidence type="ECO:0008006" key="3">
    <source>
        <dbReference type="Google" id="ProtNLM"/>
    </source>
</evidence>
<evidence type="ECO:0000313" key="1">
    <source>
        <dbReference type="EMBL" id="KAA0257224.1"/>
    </source>
</evidence>
<keyword evidence="2" id="KW-1185">Reference proteome</keyword>
<gene>
    <name evidence="1" type="ORF">FHQ18_11710</name>
</gene>
<accession>A0A5A8F3Z7</accession>
<organism evidence="1 2">
    <name type="scientific">Deferribacter autotrophicus</name>
    <dbReference type="NCBI Taxonomy" id="500465"/>
    <lineage>
        <taxon>Bacteria</taxon>
        <taxon>Pseudomonadati</taxon>
        <taxon>Deferribacterota</taxon>
        <taxon>Deferribacteres</taxon>
        <taxon>Deferribacterales</taxon>
        <taxon>Deferribacteraceae</taxon>
        <taxon>Deferribacter</taxon>
    </lineage>
</organism>
<sequence>MTSKTLRGQLLDFLYKVYPEETEEITIISVFYQYFRESQIKKSLQYLVDKGYIESKNIPHPVHKRKTIKLYKIRPAGVDLIEGNFHDETILIEEE</sequence>
<dbReference type="Proteomes" id="UP000322876">
    <property type="component" value="Unassembled WGS sequence"/>
</dbReference>
<protein>
    <recommendedName>
        <fullName evidence="3">ArsR family transcriptional regulator</fullName>
    </recommendedName>
</protein>
<dbReference type="AlphaFoldDB" id="A0A5A8F3Z7"/>